<organism evidence="1 2">
    <name type="scientific">Ancylostoma ceylanicum</name>
    <dbReference type="NCBI Taxonomy" id="53326"/>
    <lineage>
        <taxon>Eukaryota</taxon>
        <taxon>Metazoa</taxon>
        <taxon>Ecdysozoa</taxon>
        <taxon>Nematoda</taxon>
        <taxon>Chromadorea</taxon>
        <taxon>Rhabditida</taxon>
        <taxon>Rhabditina</taxon>
        <taxon>Rhabditomorpha</taxon>
        <taxon>Strongyloidea</taxon>
        <taxon>Ancylostomatidae</taxon>
        <taxon>Ancylostomatinae</taxon>
        <taxon>Ancylostoma</taxon>
    </lineage>
</organism>
<name>A0A016VX46_9BILA</name>
<dbReference type="AlphaFoldDB" id="A0A016VX46"/>
<comment type="caution">
    <text evidence="1">The sequence shown here is derived from an EMBL/GenBank/DDBJ whole genome shotgun (WGS) entry which is preliminary data.</text>
</comment>
<dbReference type="Proteomes" id="UP000024635">
    <property type="component" value="Unassembled WGS sequence"/>
</dbReference>
<evidence type="ECO:0000313" key="1">
    <source>
        <dbReference type="EMBL" id="EYC31906.1"/>
    </source>
</evidence>
<gene>
    <name evidence="1" type="primary">Acey_s0003.g1298</name>
    <name evidence="1" type="ORF">Y032_0003g1298</name>
</gene>
<protein>
    <submittedName>
        <fullName evidence="1">Uncharacterized protein</fullName>
    </submittedName>
</protein>
<sequence>MPISSDLVVDGVLLNQENICLPVKMASNSIFRMTRLKLPPGASLLAKNMKTDPSCVCQNCQPSLFSATANVSAMSPSSEPSLPLRL</sequence>
<reference evidence="2" key="1">
    <citation type="journal article" date="2015" name="Nat. Genet.">
        <title>The genome and transcriptome of the zoonotic hookworm Ancylostoma ceylanicum identify infection-specific gene families.</title>
        <authorList>
            <person name="Schwarz E.M."/>
            <person name="Hu Y."/>
            <person name="Antoshechkin I."/>
            <person name="Miller M.M."/>
            <person name="Sternberg P.W."/>
            <person name="Aroian R.V."/>
        </authorList>
    </citation>
    <scope>NUCLEOTIDE SEQUENCE</scope>
    <source>
        <strain evidence="2">HY135</strain>
    </source>
</reference>
<evidence type="ECO:0000313" key="2">
    <source>
        <dbReference type="Proteomes" id="UP000024635"/>
    </source>
</evidence>
<accession>A0A016VX46</accession>
<proteinExistence type="predicted"/>
<keyword evidence="2" id="KW-1185">Reference proteome</keyword>
<dbReference type="EMBL" id="JARK01001339">
    <property type="protein sequence ID" value="EYC31906.1"/>
    <property type="molecule type" value="Genomic_DNA"/>
</dbReference>
<dbReference type="OrthoDB" id="5786529at2759"/>